<dbReference type="SUPFAM" id="SSF52317">
    <property type="entry name" value="Class I glutamine amidotransferase-like"/>
    <property type="match status" value="1"/>
</dbReference>
<keyword evidence="3" id="KW-0547">Nucleotide-binding</keyword>
<dbReference type="EMBL" id="BOPG01000065">
    <property type="protein sequence ID" value="GIJ61310.1"/>
    <property type="molecule type" value="Genomic_DNA"/>
</dbReference>
<feature type="domain" description="CobB/CobQ-like glutamine amidotransferase" evidence="9">
    <location>
        <begin position="286"/>
        <end position="446"/>
    </location>
</feature>
<evidence type="ECO:0000256" key="3">
    <source>
        <dbReference type="ARBA" id="ARBA00022741"/>
    </source>
</evidence>
<accession>A0A8J3ZGS3</accession>
<evidence type="ECO:0008006" key="12">
    <source>
        <dbReference type="Google" id="ProtNLM"/>
    </source>
</evidence>
<protein>
    <recommendedName>
        <fullName evidence="12">Cobyrinic acid a,c-diamide synthase</fullName>
    </recommendedName>
</protein>
<feature type="region of interest" description="Disordered" evidence="7">
    <location>
        <begin position="567"/>
        <end position="701"/>
    </location>
</feature>
<dbReference type="Proteomes" id="UP000612585">
    <property type="component" value="Unassembled WGS sequence"/>
</dbReference>
<organism evidence="10 11">
    <name type="scientific">Virgisporangium aurantiacum</name>
    <dbReference type="NCBI Taxonomy" id="175570"/>
    <lineage>
        <taxon>Bacteria</taxon>
        <taxon>Bacillati</taxon>
        <taxon>Actinomycetota</taxon>
        <taxon>Actinomycetes</taxon>
        <taxon>Micromonosporales</taxon>
        <taxon>Micromonosporaceae</taxon>
        <taxon>Virgisporangium</taxon>
    </lineage>
</organism>
<keyword evidence="6" id="KW-0315">Glutamine amidotransferase</keyword>
<feature type="compositionally biased region" description="Low complexity" evidence="7">
    <location>
        <begin position="657"/>
        <end position="669"/>
    </location>
</feature>
<evidence type="ECO:0000313" key="10">
    <source>
        <dbReference type="EMBL" id="GIJ61310.1"/>
    </source>
</evidence>
<feature type="compositionally biased region" description="Low complexity" evidence="7">
    <location>
        <begin position="567"/>
        <end position="585"/>
    </location>
</feature>
<proteinExistence type="predicted"/>
<evidence type="ECO:0000256" key="2">
    <source>
        <dbReference type="ARBA" id="ARBA00022598"/>
    </source>
</evidence>
<dbReference type="Gene3D" id="3.40.50.880">
    <property type="match status" value="1"/>
</dbReference>
<dbReference type="GO" id="GO:0005524">
    <property type="term" value="F:ATP binding"/>
    <property type="evidence" value="ECO:0007669"/>
    <property type="project" value="UniProtKB-KW"/>
</dbReference>
<dbReference type="InterPro" id="IPR027417">
    <property type="entry name" value="P-loop_NTPase"/>
</dbReference>
<reference evidence="10" key="1">
    <citation type="submission" date="2021-01" db="EMBL/GenBank/DDBJ databases">
        <title>Whole genome shotgun sequence of Virgisporangium aurantiacum NBRC 16421.</title>
        <authorList>
            <person name="Komaki H."/>
            <person name="Tamura T."/>
        </authorList>
    </citation>
    <scope>NUCLEOTIDE SEQUENCE</scope>
    <source>
        <strain evidence="10">NBRC 16421</strain>
    </source>
</reference>
<dbReference type="Pfam" id="PF07685">
    <property type="entry name" value="GATase_3"/>
    <property type="match status" value="1"/>
</dbReference>
<dbReference type="AlphaFoldDB" id="A0A8J3ZGS3"/>
<dbReference type="Pfam" id="PF01656">
    <property type="entry name" value="CbiA"/>
    <property type="match status" value="1"/>
</dbReference>
<evidence type="ECO:0000313" key="11">
    <source>
        <dbReference type="Proteomes" id="UP000612585"/>
    </source>
</evidence>
<dbReference type="InterPro" id="IPR004484">
    <property type="entry name" value="CbiA/CobB_synth"/>
</dbReference>
<feature type="compositionally biased region" description="Low complexity" evidence="7">
    <location>
        <begin position="632"/>
        <end position="650"/>
    </location>
</feature>
<gene>
    <name evidence="10" type="ORF">Vau01_088260</name>
</gene>
<sequence length="701" mass="71210">MSSIPRIVISAPSSGHGKTAVSVGVLAALAARGLRPAGFKIGPDYVDAAYLGLAAGRPGRNLDPRMVGSHRIAPLFAHGANGSDVAIVEGTMGLYDGLTSRTDSESTAQIAGLLRAPVILVVDVAAMGQSAAALVHGFRTYDELLWLGGVVLTRTISSRHEHLLRESLADIGVPVLGALRRRDLAALGAGGAALPPREHGLAPAAHKNLDALRGIRRLGELIAGAVDLERVLMLARSAPRLATDAWSPADAVALDEPTGDVFAPYGTGHRPVIAVAAAYGYAETPELLAAAGAEVVHIDPLRDERLPDRIDALVIPGGLPEAYTDQLSANTRLRGDVLALARTGRPIIAEGAGMVWLGREVDGLPMCGVIDATAHTSDRYVVGYREASAVMASVVHGRGDSVTGHKLHRTNVTPRAGGRPAWVWAGGHPEGFIEGAVHTSYLSLHWAGVPRMASRLVSAAGALSAAYSPPQLPTSASVSQSWPLPTAGTYKSPAASVTPALPPPYVTDGEDLPPLEPWAPEIPPRVEPGVSSPPAFGTATVPASAIPASAIPASGVPASGVPAGPVSADAAPADPVPAASVSPAPLTAGSVPTHDPEPHPGDTGGWPKLPTQLGNKQTDEPASVPVSATPGSADPVSATPVSAAPTPAAPTRDDANAPEPTSPAAAEEVSAARDGEDDPGKPSGGDQPGGPRTRPAGVEAV</sequence>
<dbReference type="NCBIfam" id="TIGR00379">
    <property type="entry name" value="cobB"/>
    <property type="match status" value="1"/>
</dbReference>
<dbReference type="InterPro" id="IPR029062">
    <property type="entry name" value="Class_I_gatase-like"/>
</dbReference>
<evidence type="ECO:0000256" key="1">
    <source>
        <dbReference type="ARBA" id="ARBA00001946"/>
    </source>
</evidence>
<keyword evidence="5" id="KW-0460">Magnesium</keyword>
<comment type="caution">
    <text evidence="10">The sequence shown here is derived from an EMBL/GenBank/DDBJ whole genome shotgun (WGS) entry which is preliminary data.</text>
</comment>
<comment type="cofactor">
    <cofactor evidence="1">
        <name>Mg(2+)</name>
        <dbReference type="ChEBI" id="CHEBI:18420"/>
    </cofactor>
</comment>
<dbReference type="PANTHER" id="PTHR43873:SF1">
    <property type="entry name" value="COBYRINATE A,C-DIAMIDE SYNTHASE"/>
    <property type="match status" value="1"/>
</dbReference>
<evidence type="ECO:0000256" key="5">
    <source>
        <dbReference type="ARBA" id="ARBA00022842"/>
    </source>
</evidence>
<dbReference type="PANTHER" id="PTHR43873">
    <property type="entry name" value="COBYRINATE A,C-DIAMIDE SYNTHASE"/>
    <property type="match status" value="1"/>
</dbReference>
<evidence type="ECO:0000256" key="4">
    <source>
        <dbReference type="ARBA" id="ARBA00022840"/>
    </source>
</evidence>
<evidence type="ECO:0000259" key="8">
    <source>
        <dbReference type="Pfam" id="PF01656"/>
    </source>
</evidence>
<keyword evidence="4" id="KW-0067">ATP-binding</keyword>
<dbReference type="InterPro" id="IPR011698">
    <property type="entry name" value="GATase_3"/>
</dbReference>
<feature type="compositionally biased region" description="Basic and acidic residues" evidence="7">
    <location>
        <begin position="670"/>
        <end position="680"/>
    </location>
</feature>
<evidence type="ECO:0000256" key="6">
    <source>
        <dbReference type="ARBA" id="ARBA00022962"/>
    </source>
</evidence>
<evidence type="ECO:0000256" key="7">
    <source>
        <dbReference type="SAM" id="MobiDB-lite"/>
    </source>
</evidence>
<keyword evidence="11" id="KW-1185">Reference proteome</keyword>
<feature type="region of interest" description="Disordered" evidence="7">
    <location>
        <begin position="488"/>
        <end position="535"/>
    </location>
</feature>
<keyword evidence="2" id="KW-0436">Ligase</keyword>
<dbReference type="SUPFAM" id="SSF52540">
    <property type="entry name" value="P-loop containing nucleoside triphosphate hydrolases"/>
    <property type="match status" value="1"/>
</dbReference>
<feature type="compositionally biased region" description="Pro residues" evidence="7">
    <location>
        <begin position="514"/>
        <end position="526"/>
    </location>
</feature>
<evidence type="ECO:0000259" key="9">
    <source>
        <dbReference type="Pfam" id="PF07685"/>
    </source>
</evidence>
<name>A0A8J3ZGS3_9ACTN</name>
<dbReference type="Gene3D" id="3.40.50.300">
    <property type="entry name" value="P-loop containing nucleotide triphosphate hydrolases"/>
    <property type="match status" value="1"/>
</dbReference>
<dbReference type="InterPro" id="IPR002586">
    <property type="entry name" value="CobQ/CobB/MinD/ParA_Nub-bd_dom"/>
</dbReference>
<dbReference type="GO" id="GO:0042242">
    <property type="term" value="F:cobyrinic acid a,c-diamide synthase activity"/>
    <property type="evidence" value="ECO:0007669"/>
    <property type="project" value="InterPro"/>
</dbReference>
<dbReference type="NCBIfam" id="NF002204">
    <property type="entry name" value="PRK01077.1"/>
    <property type="match status" value="1"/>
</dbReference>
<feature type="domain" description="CobQ/CobB/MinD/ParA nucleotide binding" evidence="8">
    <location>
        <begin position="7"/>
        <end position="183"/>
    </location>
</feature>
<dbReference type="PROSITE" id="PS51274">
    <property type="entry name" value="GATASE_COBBQ"/>
    <property type="match status" value="1"/>
</dbReference>